<dbReference type="EMBL" id="JBBKZT010000004">
    <property type="protein sequence ID" value="MEJ8846838.1"/>
    <property type="molecule type" value="Genomic_DNA"/>
</dbReference>
<evidence type="ECO:0000313" key="2">
    <source>
        <dbReference type="Proteomes" id="UP001385892"/>
    </source>
</evidence>
<dbReference type="InterPro" id="IPR014991">
    <property type="entry name" value="DUF1840"/>
</dbReference>
<reference evidence="1 2" key="1">
    <citation type="submission" date="2024-03" db="EMBL/GenBank/DDBJ databases">
        <title>Novel species of the genus Variovorax.</title>
        <authorList>
            <person name="Liu Q."/>
            <person name="Xin Y.-H."/>
        </authorList>
    </citation>
    <scope>NUCLEOTIDE SEQUENCE [LARGE SCALE GENOMIC DNA]</scope>
    <source>
        <strain evidence="1 2">KACC 18900</strain>
    </source>
</reference>
<proteinExistence type="predicted"/>
<comment type="caution">
    <text evidence="1">The sequence shown here is derived from an EMBL/GenBank/DDBJ whole genome shotgun (WGS) entry which is preliminary data.</text>
</comment>
<organism evidence="1 2">
    <name type="scientific">Variovorax rhizosphaerae</name>
    <dbReference type="NCBI Taxonomy" id="1836200"/>
    <lineage>
        <taxon>Bacteria</taxon>
        <taxon>Pseudomonadati</taxon>
        <taxon>Pseudomonadota</taxon>
        <taxon>Betaproteobacteria</taxon>
        <taxon>Burkholderiales</taxon>
        <taxon>Comamonadaceae</taxon>
        <taxon>Variovorax</taxon>
    </lineage>
</organism>
<dbReference type="Proteomes" id="UP001385892">
    <property type="component" value="Unassembled WGS sequence"/>
</dbReference>
<keyword evidence="2" id="KW-1185">Reference proteome</keyword>
<sequence length="108" mass="11647">MLYKFKSQATQDVVMLEANARQLLEIMGKSGGASGIITVEQIPAALAALEAAVRTEGANRHNHDSLAVEGHAEEAERQHIGLHQRAAPIIHMLKDSQADGKDVIWAAK</sequence>
<dbReference type="RefSeq" id="WP_340342417.1">
    <property type="nucleotide sequence ID" value="NZ_JBBKZT010000004.1"/>
</dbReference>
<protein>
    <submittedName>
        <fullName evidence="1">DUF1840 domain-containing protein</fullName>
    </submittedName>
</protein>
<evidence type="ECO:0000313" key="1">
    <source>
        <dbReference type="EMBL" id="MEJ8846838.1"/>
    </source>
</evidence>
<dbReference type="Pfam" id="PF08895">
    <property type="entry name" value="DUF1840"/>
    <property type="match status" value="1"/>
</dbReference>
<accession>A0ABU8WH56</accession>
<name>A0ABU8WH56_9BURK</name>
<gene>
    <name evidence="1" type="ORF">WKW82_09275</name>
</gene>